<dbReference type="RefSeq" id="WP_160603462.1">
    <property type="nucleotide sequence ID" value="NZ_WTYX01000001.1"/>
</dbReference>
<reference evidence="2 3" key="1">
    <citation type="submission" date="2019-12" db="EMBL/GenBank/DDBJ databases">
        <title>Genomic-based taxomic classification of the family Erythrobacteraceae.</title>
        <authorList>
            <person name="Xu L."/>
        </authorList>
    </citation>
    <scope>NUCLEOTIDE SEQUENCE [LARGE SCALE GENOMIC DNA]</scope>
    <source>
        <strain evidence="2 3">KCTC 52763</strain>
    </source>
</reference>
<sequence>MSNDATAIANLKARYCLAADTSTNDESEARAMFDGVFTDDFVGDYGFGTMEGPQAITDFMCKAISAGSEWMIHMLGSPRIVVDGNSATGDWTIHVESRRREGAGLMTVVGRYSDTFRKTSQGWKIASITFQRYE</sequence>
<dbReference type="Gene3D" id="3.10.450.50">
    <property type="match status" value="1"/>
</dbReference>
<comment type="caution">
    <text evidence="2">The sequence shown here is derived from an EMBL/GenBank/DDBJ whole genome shotgun (WGS) entry which is preliminary data.</text>
</comment>
<evidence type="ECO:0000313" key="3">
    <source>
        <dbReference type="Proteomes" id="UP000442714"/>
    </source>
</evidence>
<dbReference type="SUPFAM" id="SSF54427">
    <property type="entry name" value="NTF2-like"/>
    <property type="match status" value="1"/>
</dbReference>
<dbReference type="AlphaFoldDB" id="A0A844ZQ36"/>
<evidence type="ECO:0000259" key="1">
    <source>
        <dbReference type="Pfam" id="PF13577"/>
    </source>
</evidence>
<name>A0A844ZQ36_9SPHN</name>
<dbReference type="Proteomes" id="UP000442714">
    <property type="component" value="Unassembled WGS sequence"/>
</dbReference>
<dbReference type="InterPro" id="IPR032710">
    <property type="entry name" value="NTF2-like_dom_sf"/>
</dbReference>
<keyword evidence="3" id="KW-1185">Reference proteome</keyword>
<dbReference type="EMBL" id="WTYX01000001">
    <property type="protein sequence ID" value="MXO89965.1"/>
    <property type="molecule type" value="Genomic_DNA"/>
</dbReference>
<dbReference type="Pfam" id="PF13577">
    <property type="entry name" value="SnoaL_4"/>
    <property type="match status" value="1"/>
</dbReference>
<gene>
    <name evidence="2" type="ORF">GRI41_03950</name>
</gene>
<accession>A0A844ZQ36</accession>
<organism evidence="2 3">
    <name type="scientific">Pontixanthobacter aquaemixtae</name>
    <dbReference type="NCBI Taxonomy" id="1958940"/>
    <lineage>
        <taxon>Bacteria</taxon>
        <taxon>Pseudomonadati</taxon>
        <taxon>Pseudomonadota</taxon>
        <taxon>Alphaproteobacteria</taxon>
        <taxon>Sphingomonadales</taxon>
        <taxon>Erythrobacteraceae</taxon>
        <taxon>Pontixanthobacter</taxon>
    </lineage>
</organism>
<evidence type="ECO:0000313" key="2">
    <source>
        <dbReference type="EMBL" id="MXO89965.1"/>
    </source>
</evidence>
<dbReference type="OrthoDB" id="7851780at2"/>
<proteinExistence type="predicted"/>
<protein>
    <submittedName>
        <fullName evidence="2">Nuclear transport factor 2 family protein</fullName>
    </submittedName>
</protein>
<feature type="domain" description="SnoaL-like" evidence="1">
    <location>
        <begin position="3"/>
        <end position="128"/>
    </location>
</feature>
<dbReference type="InterPro" id="IPR037401">
    <property type="entry name" value="SnoaL-like"/>
</dbReference>